<accession>A0A183UZJ7</accession>
<dbReference type="PANTHER" id="PTHR11096:SF1">
    <property type="entry name" value="RNA 3'-TERMINAL PHOSPHATE CYCLASE-LIKE PROTEIN"/>
    <property type="match status" value="1"/>
</dbReference>
<evidence type="ECO:0000313" key="9">
    <source>
        <dbReference type="WBParaSite" id="TCNE_0001391701-mRNA-1"/>
    </source>
</evidence>
<dbReference type="EMBL" id="UYWY01021962">
    <property type="protein sequence ID" value="VDM45238.1"/>
    <property type="molecule type" value="Genomic_DNA"/>
</dbReference>
<dbReference type="InterPro" id="IPR023797">
    <property type="entry name" value="RNA3'_phos_cyclase_dom"/>
</dbReference>
<dbReference type="InterPro" id="IPR013791">
    <property type="entry name" value="RNA3'-term_phos_cycl_insert"/>
</dbReference>
<feature type="domain" description="RNA 3'-terminal phosphate cyclase insert" evidence="6">
    <location>
        <begin position="175"/>
        <end position="279"/>
    </location>
</feature>
<dbReference type="InterPro" id="IPR000228">
    <property type="entry name" value="RNA3'_term_phos_cyc"/>
</dbReference>
<dbReference type="PIRSF" id="PIRSF005378">
    <property type="entry name" value="RNA3'_term_phos_cycl_euk"/>
    <property type="match status" value="1"/>
</dbReference>
<dbReference type="Gene3D" id="3.65.10.20">
    <property type="entry name" value="RNA 3'-terminal phosphate cyclase domain"/>
    <property type="match status" value="1"/>
</dbReference>
<keyword evidence="3" id="KW-0690">Ribosome biogenesis</keyword>
<evidence type="ECO:0000259" key="5">
    <source>
        <dbReference type="Pfam" id="PF01137"/>
    </source>
</evidence>
<reference evidence="7 8" key="2">
    <citation type="submission" date="2018-11" db="EMBL/GenBank/DDBJ databases">
        <authorList>
            <consortium name="Pathogen Informatics"/>
        </authorList>
    </citation>
    <scope>NUCLEOTIDE SEQUENCE [LARGE SCALE GENOMIC DNA]</scope>
</reference>
<evidence type="ECO:0000256" key="1">
    <source>
        <dbReference type="ARBA" id="ARBA00004604"/>
    </source>
</evidence>
<dbReference type="InterPro" id="IPR016443">
    <property type="entry name" value="RNA3'_term_phos_cyc_type_2"/>
</dbReference>
<keyword evidence="4" id="KW-0539">Nucleus</keyword>
<dbReference type="PANTHER" id="PTHR11096">
    <property type="entry name" value="RNA 3' TERMINAL PHOSPHATE CYCLASE"/>
    <property type="match status" value="1"/>
</dbReference>
<dbReference type="NCBIfam" id="TIGR03400">
    <property type="entry name" value="18S_RNA_Rcl1p"/>
    <property type="match status" value="1"/>
</dbReference>
<dbReference type="GO" id="GO:0000479">
    <property type="term" value="P:endonucleolytic cleavage of tricistronic rRNA transcript (SSU-rRNA, 5.8S rRNA, LSU-rRNA)"/>
    <property type="evidence" value="ECO:0007669"/>
    <property type="project" value="TreeGrafter"/>
</dbReference>
<comment type="subcellular location">
    <subcellularLocation>
        <location evidence="1">Nucleus</location>
        <location evidence="1">Nucleolus</location>
    </subcellularLocation>
</comment>
<gene>
    <name evidence="7" type="ORF">TCNE_LOCUS13917</name>
</gene>
<reference evidence="9" key="1">
    <citation type="submission" date="2016-06" db="UniProtKB">
        <authorList>
            <consortium name="WormBaseParasite"/>
        </authorList>
    </citation>
    <scope>IDENTIFICATION</scope>
</reference>
<comment type="similarity">
    <text evidence="2">Belongs to the RNA 3'-terminal cyclase family. Type 2 subfamily.</text>
</comment>
<dbReference type="InterPro" id="IPR037136">
    <property type="entry name" value="RNA3'_phos_cyclase_dom_sf"/>
</dbReference>
<dbReference type="Pfam" id="PF05189">
    <property type="entry name" value="RTC_insert"/>
    <property type="match status" value="1"/>
</dbReference>
<dbReference type="InterPro" id="IPR013792">
    <property type="entry name" value="RNA3'P_cycl/enolpyr_Trfase_a/b"/>
</dbReference>
<dbReference type="Pfam" id="PF01137">
    <property type="entry name" value="RTC"/>
    <property type="match status" value="1"/>
</dbReference>
<organism evidence="8 9">
    <name type="scientific">Toxocara canis</name>
    <name type="common">Canine roundworm</name>
    <dbReference type="NCBI Taxonomy" id="6265"/>
    <lineage>
        <taxon>Eukaryota</taxon>
        <taxon>Metazoa</taxon>
        <taxon>Ecdysozoa</taxon>
        <taxon>Nematoda</taxon>
        <taxon>Chromadorea</taxon>
        <taxon>Rhabditida</taxon>
        <taxon>Spirurina</taxon>
        <taxon>Ascaridomorpha</taxon>
        <taxon>Ascaridoidea</taxon>
        <taxon>Toxocaridae</taxon>
        <taxon>Toxocara</taxon>
    </lineage>
</organism>
<dbReference type="GO" id="GO:0004521">
    <property type="term" value="F:RNA endonuclease activity"/>
    <property type="evidence" value="ECO:0007669"/>
    <property type="project" value="TreeGrafter"/>
</dbReference>
<evidence type="ECO:0000313" key="8">
    <source>
        <dbReference type="Proteomes" id="UP000050794"/>
    </source>
</evidence>
<name>A0A183UZJ7_TOXCA</name>
<evidence type="ECO:0000256" key="3">
    <source>
        <dbReference type="ARBA" id="ARBA00022517"/>
    </source>
</evidence>
<dbReference type="SUPFAM" id="SSF55205">
    <property type="entry name" value="EPT/RTPC-like"/>
    <property type="match status" value="1"/>
</dbReference>
<proteinExistence type="inferred from homology"/>
<dbReference type="InterPro" id="IPR020719">
    <property type="entry name" value="RNA3'_term_phos_cycl-like_CS"/>
</dbReference>
<evidence type="ECO:0000256" key="4">
    <source>
        <dbReference type="ARBA" id="ARBA00023242"/>
    </source>
</evidence>
<dbReference type="InterPro" id="IPR036553">
    <property type="entry name" value="RPTC_insert"/>
</dbReference>
<dbReference type="Proteomes" id="UP000050794">
    <property type="component" value="Unassembled WGS sequence"/>
</dbReference>
<dbReference type="Gene3D" id="3.30.360.20">
    <property type="entry name" value="RNA 3'-terminal phosphate cyclase, insert domain"/>
    <property type="match status" value="1"/>
</dbReference>
<dbReference type="CDD" id="cd00875">
    <property type="entry name" value="RNA_Cyclase_Class_I"/>
    <property type="match status" value="1"/>
</dbReference>
<evidence type="ECO:0000256" key="2">
    <source>
        <dbReference type="ARBA" id="ARBA00007089"/>
    </source>
</evidence>
<dbReference type="PROSITE" id="PS01287">
    <property type="entry name" value="RTC"/>
    <property type="match status" value="1"/>
</dbReference>
<dbReference type="WBParaSite" id="TCNE_0001391701-mRNA-1">
    <property type="protein sequence ID" value="TCNE_0001391701-mRNA-1"/>
    <property type="gene ID" value="TCNE_0001391701"/>
</dbReference>
<protein>
    <submittedName>
        <fullName evidence="9">RNA 3'-terminal phosphate cyclase-like protein</fullName>
    </submittedName>
</protein>
<keyword evidence="8" id="KW-1185">Reference proteome</keyword>
<evidence type="ECO:0000259" key="6">
    <source>
        <dbReference type="Pfam" id="PF05189"/>
    </source>
</evidence>
<evidence type="ECO:0000313" key="7">
    <source>
        <dbReference type="EMBL" id="VDM45238.1"/>
    </source>
</evidence>
<sequence>METSEEVSFEGCNLMRQRLTYSVLSGRPVTIAQIRAMEDEPGIRGFETKLLSLFEKITNGTKIEIGETGMIQGGSVSLDCGNERCLSYFLEPLLMLAPFCKRPLSVRLTGVTNAPGELSVDAIRSTWLPVFKKFVLNNEQLDIKIVSRGLKPDGGGSIILTAPIVRTLRPVQEENAGKVCKIRGMAYVTKVSPSLAHRMIESAKKTLRGYIADVYITVDQRKGATGGSSPGYGLFLTAETTEGVFYHGEAISKPKDEPGNPLIAEDVGHLAACSLLDQIYLGGCLDTSAQALAVTFMTLGEKDVSKYLFGPLSTYCVHTLRNLKRIFEITFKIDEWKKTRKGDEQKLGSEDKAILTCIGVGYSNLNKIVL</sequence>
<dbReference type="GO" id="GO:0005730">
    <property type="term" value="C:nucleolus"/>
    <property type="evidence" value="ECO:0007669"/>
    <property type="project" value="UniProtKB-SubCell"/>
</dbReference>
<dbReference type="FunFam" id="3.30.360.20:FF:000004">
    <property type="entry name" value="18S rRNA biogenesis protein"/>
    <property type="match status" value="1"/>
</dbReference>
<dbReference type="AlphaFoldDB" id="A0A183UZJ7"/>
<feature type="domain" description="RNA 3'-terminal phosphate cyclase" evidence="5">
    <location>
        <begin position="8"/>
        <end position="333"/>
    </location>
</feature>